<dbReference type="InterPro" id="IPR010730">
    <property type="entry name" value="HET"/>
</dbReference>
<dbReference type="PANTHER" id="PTHR10622">
    <property type="entry name" value="HET DOMAIN-CONTAINING PROTEIN"/>
    <property type="match status" value="1"/>
</dbReference>
<dbReference type="PANTHER" id="PTHR10622:SF13">
    <property type="entry name" value="NACHT DOMAIN-CONTAINING PROTEIN"/>
    <property type="match status" value="1"/>
</dbReference>
<keyword evidence="3" id="KW-1185">Reference proteome</keyword>
<accession>A0A6A6EPL8</accession>
<evidence type="ECO:0000259" key="1">
    <source>
        <dbReference type="Pfam" id="PF06985"/>
    </source>
</evidence>
<dbReference type="EMBL" id="ML994614">
    <property type="protein sequence ID" value="KAF2192932.1"/>
    <property type="molecule type" value="Genomic_DNA"/>
</dbReference>
<dbReference type="AlphaFoldDB" id="A0A6A6EPL8"/>
<evidence type="ECO:0000313" key="3">
    <source>
        <dbReference type="Proteomes" id="UP000800200"/>
    </source>
</evidence>
<dbReference type="Pfam" id="PF06985">
    <property type="entry name" value="HET"/>
    <property type="match status" value="1"/>
</dbReference>
<feature type="domain" description="Heterokaryon incompatibility" evidence="1">
    <location>
        <begin position="27"/>
        <end position="114"/>
    </location>
</feature>
<sequence length="170" mass="19272">MRLLRRCDTGEFTLTEDLVGDEAIPPYAILSHTWAEDAEEVTFKDLTDGTGKGKPGYKKIRFCRERARQDDLQYFWIDTCCINKANKAELSQAINSMFRWYRNATRCYVYYRMSPALLSTPTRSSIRGRGNRISGRADGSLGVGRSKSFLPLVQSNSSPENTSDLVIKVL</sequence>
<organism evidence="2 3">
    <name type="scientific">Zopfia rhizophila CBS 207.26</name>
    <dbReference type="NCBI Taxonomy" id="1314779"/>
    <lineage>
        <taxon>Eukaryota</taxon>
        <taxon>Fungi</taxon>
        <taxon>Dikarya</taxon>
        <taxon>Ascomycota</taxon>
        <taxon>Pezizomycotina</taxon>
        <taxon>Dothideomycetes</taxon>
        <taxon>Dothideomycetes incertae sedis</taxon>
        <taxon>Zopfiaceae</taxon>
        <taxon>Zopfia</taxon>
    </lineage>
</organism>
<gene>
    <name evidence="2" type="ORF">K469DRAFT_552904</name>
</gene>
<reference evidence="2" key="1">
    <citation type="journal article" date="2020" name="Stud. Mycol.">
        <title>101 Dothideomycetes genomes: a test case for predicting lifestyles and emergence of pathogens.</title>
        <authorList>
            <person name="Haridas S."/>
            <person name="Albert R."/>
            <person name="Binder M."/>
            <person name="Bloem J."/>
            <person name="Labutti K."/>
            <person name="Salamov A."/>
            <person name="Andreopoulos B."/>
            <person name="Baker S."/>
            <person name="Barry K."/>
            <person name="Bills G."/>
            <person name="Bluhm B."/>
            <person name="Cannon C."/>
            <person name="Castanera R."/>
            <person name="Culley D."/>
            <person name="Daum C."/>
            <person name="Ezra D."/>
            <person name="Gonzalez J."/>
            <person name="Henrissat B."/>
            <person name="Kuo A."/>
            <person name="Liang C."/>
            <person name="Lipzen A."/>
            <person name="Lutzoni F."/>
            <person name="Magnuson J."/>
            <person name="Mondo S."/>
            <person name="Nolan M."/>
            <person name="Ohm R."/>
            <person name="Pangilinan J."/>
            <person name="Park H.-J."/>
            <person name="Ramirez L."/>
            <person name="Alfaro M."/>
            <person name="Sun H."/>
            <person name="Tritt A."/>
            <person name="Yoshinaga Y."/>
            <person name="Zwiers L.-H."/>
            <person name="Turgeon B."/>
            <person name="Goodwin S."/>
            <person name="Spatafora J."/>
            <person name="Crous P."/>
            <person name="Grigoriev I."/>
        </authorList>
    </citation>
    <scope>NUCLEOTIDE SEQUENCE</scope>
    <source>
        <strain evidence="2">CBS 207.26</strain>
    </source>
</reference>
<protein>
    <submittedName>
        <fullName evidence="2">HET-domain-containing protein</fullName>
    </submittedName>
</protein>
<evidence type="ECO:0000313" key="2">
    <source>
        <dbReference type="EMBL" id="KAF2192932.1"/>
    </source>
</evidence>
<dbReference type="Proteomes" id="UP000800200">
    <property type="component" value="Unassembled WGS sequence"/>
</dbReference>
<name>A0A6A6EPL8_9PEZI</name>
<proteinExistence type="predicted"/>
<dbReference type="OrthoDB" id="674604at2759"/>